<dbReference type="PANTHER" id="PTHR11895:SF76">
    <property type="entry name" value="INDOLEACETAMIDE HYDROLASE"/>
    <property type="match status" value="1"/>
</dbReference>
<dbReference type="InterPro" id="IPR000120">
    <property type="entry name" value="Amidase"/>
</dbReference>
<dbReference type="PROSITE" id="PS00571">
    <property type="entry name" value="AMIDASES"/>
    <property type="match status" value="1"/>
</dbReference>
<accession>A0ABV5V1M2</accession>
<protein>
    <submittedName>
        <fullName evidence="2">Amidase</fullName>
    </submittedName>
</protein>
<name>A0ABV5V1M2_9MICO</name>
<dbReference type="RefSeq" id="WP_141337634.1">
    <property type="nucleotide sequence ID" value="NZ_JBHMAX010000013.1"/>
</dbReference>
<gene>
    <name evidence="2" type="ORF">ACFFN0_06595</name>
</gene>
<dbReference type="PANTHER" id="PTHR11895">
    <property type="entry name" value="TRANSAMIDASE"/>
    <property type="match status" value="1"/>
</dbReference>
<organism evidence="2 3">
    <name type="scientific">Ornithinimicrobium kibberense</name>
    <dbReference type="NCBI Taxonomy" id="282060"/>
    <lineage>
        <taxon>Bacteria</taxon>
        <taxon>Bacillati</taxon>
        <taxon>Actinomycetota</taxon>
        <taxon>Actinomycetes</taxon>
        <taxon>Micrococcales</taxon>
        <taxon>Ornithinimicrobiaceae</taxon>
        <taxon>Ornithinimicrobium</taxon>
    </lineage>
</organism>
<dbReference type="Gene3D" id="3.90.1300.10">
    <property type="entry name" value="Amidase signature (AS) domain"/>
    <property type="match status" value="1"/>
</dbReference>
<dbReference type="InterPro" id="IPR023631">
    <property type="entry name" value="Amidase_dom"/>
</dbReference>
<evidence type="ECO:0000313" key="3">
    <source>
        <dbReference type="Proteomes" id="UP001589613"/>
    </source>
</evidence>
<evidence type="ECO:0000313" key="2">
    <source>
        <dbReference type="EMBL" id="MFB9731704.1"/>
    </source>
</evidence>
<reference evidence="2 3" key="1">
    <citation type="submission" date="2024-09" db="EMBL/GenBank/DDBJ databases">
        <authorList>
            <person name="Sun Q."/>
            <person name="Mori K."/>
        </authorList>
    </citation>
    <scope>NUCLEOTIDE SEQUENCE [LARGE SCALE GENOMIC DNA]</scope>
    <source>
        <strain evidence="2 3">JCM 12763</strain>
    </source>
</reference>
<comment type="caution">
    <text evidence="2">The sequence shown here is derived from an EMBL/GenBank/DDBJ whole genome shotgun (WGS) entry which is preliminary data.</text>
</comment>
<dbReference type="EMBL" id="JBHMAX010000013">
    <property type="protein sequence ID" value="MFB9731704.1"/>
    <property type="molecule type" value="Genomic_DNA"/>
</dbReference>
<sequence length="476" mass="50583">MSTTPLHELGLVELQRRLHAREVSAREVVEDHLARIEAVNPVVNAVVTLEAERALAAADEADRTAAGGGALAPLHGIPMTHKDTLATRGIRTTMGSPVLADQVPEHTDLIVQRLWDAGVIATGKNNVPEFAAGSHTFNPMFGATGNPYDPERSVGGSSGGAAATLATRIQALADGSDMGGSLRNPAAWCNVVGLRPSPGVVPMVPAPNPDATLSRNGLMARSVDDLALGMSVVAGPHPASSLHSPVAPEAFAALLDDEGPADLTGVRVGVSVDLGVGVPVAPEVRRAVLEQAEVLASLGATVEESAPRLVDADEVFDVTRAFDMATGLRRIVLEHLDDGMVKDDVIWNVRRGLELSAEQLMSAAEARGRLDAAVREWFDGWDLLLTPTVQVMPFPTEKRWPREIDGVELETYVEWMRSCSVVSATRCPAVSVPGGFVDGLPVGLQLVGAPWSDDRLLRLTRVYERATRFAEQAPRL</sequence>
<keyword evidence="3" id="KW-1185">Reference proteome</keyword>
<evidence type="ECO:0000259" key="1">
    <source>
        <dbReference type="Pfam" id="PF01425"/>
    </source>
</evidence>
<dbReference type="SUPFAM" id="SSF75304">
    <property type="entry name" value="Amidase signature (AS) enzymes"/>
    <property type="match status" value="1"/>
</dbReference>
<feature type="domain" description="Amidase" evidence="1">
    <location>
        <begin position="27"/>
        <end position="457"/>
    </location>
</feature>
<dbReference type="InterPro" id="IPR020556">
    <property type="entry name" value="Amidase_CS"/>
</dbReference>
<proteinExistence type="predicted"/>
<dbReference type="Pfam" id="PF01425">
    <property type="entry name" value="Amidase"/>
    <property type="match status" value="1"/>
</dbReference>
<dbReference type="InterPro" id="IPR036928">
    <property type="entry name" value="AS_sf"/>
</dbReference>
<dbReference type="Proteomes" id="UP001589613">
    <property type="component" value="Unassembled WGS sequence"/>
</dbReference>